<sequence>MQEADLGRFMPFWRAMPLKVIRRVLEPLITRDYNSFIVNQARMLQPVAFVTMKGARIAPGTLRSVGAMGIPSLNYYPDFCFSFREVDEDSFHGYAHFFTTKSYQVAYLRERLGAGRVSYLPHGYTPDIHHPPANDGAAAKTYQSDLGYVGNHSAAKERWLSAVRRRLPYASLRIYGARWRESAKDEALRACCVGRTAEGCEYAQAVYTARINLAVHMGVADHTGWQDLTSARTFEIPACKGFMLHIDNDEVRSLYTVGDEIDVFKNPDELCEKIEYYLAHDDQREAMIDRADCRCVPAYSYDERAKVISDWIHQQSGDARHEGQ</sequence>
<dbReference type="AlphaFoldDB" id="A0A380TKC6"/>
<dbReference type="EMBL" id="UIDG01000651">
    <property type="protein sequence ID" value="SUS08922.1"/>
    <property type="molecule type" value="Genomic_DNA"/>
</dbReference>
<evidence type="ECO:0000313" key="2">
    <source>
        <dbReference type="EMBL" id="SUS08922.1"/>
    </source>
</evidence>
<protein>
    <recommendedName>
        <fullName evidence="1">Spore protein YkvP/CgeB glycosyl transferase-like domain-containing protein</fullName>
    </recommendedName>
</protein>
<proteinExistence type="predicted"/>
<gene>
    <name evidence="2" type="ORF">DF3PB_950012</name>
</gene>
<dbReference type="Pfam" id="PF13524">
    <property type="entry name" value="Glyco_trans_1_2"/>
    <property type="match status" value="1"/>
</dbReference>
<reference evidence="2" key="1">
    <citation type="submission" date="2018-07" db="EMBL/GenBank/DDBJ databases">
        <authorList>
            <person name="Quirk P.G."/>
            <person name="Krulwich T.A."/>
        </authorList>
    </citation>
    <scope>NUCLEOTIDE SEQUENCE</scope>
</reference>
<accession>A0A380TKC6</accession>
<dbReference type="InterPro" id="IPR055259">
    <property type="entry name" value="YkvP/CgeB_Glyco_trans-like"/>
</dbReference>
<evidence type="ECO:0000259" key="1">
    <source>
        <dbReference type="Pfam" id="PF13524"/>
    </source>
</evidence>
<name>A0A380TKC6_9ZZZZ</name>
<feature type="domain" description="Spore protein YkvP/CgeB glycosyl transferase-like" evidence="1">
    <location>
        <begin position="157"/>
        <end position="308"/>
    </location>
</feature>
<organism evidence="2">
    <name type="scientific">metagenome</name>
    <dbReference type="NCBI Taxonomy" id="256318"/>
    <lineage>
        <taxon>unclassified sequences</taxon>
        <taxon>metagenomes</taxon>
    </lineage>
</organism>